<dbReference type="OrthoDB" id="1470350at2759"/>
<gene>
    <name evidence="4" type="ORF">AMS68_004596</name>
</gene>
<comment type="cofactor">
    <cofactor evidence="2">
        <name>heme</name>
        <dbReference type="ChEBI" id="CHEBI:30413"/>
    </cofactor>
</comment>
<keyword evidence="5" id="KW-1185">Reference proteome</keyword>
<accession>A0A6H0XWT4</accession>
<dbReference type="InterPro" id="IPR002401">
    <property type="entry name" value="Cyt_P450_E_grp-I"/>
</dbReference>
<dbReference type="PRINTS" id="PR00463">
    <property type="entry name" value="EP450I"/>
</dbReference>
<evidence type="ECO:0000313" key="4">
    <source>
        <dbReference type="EMBL" id="QIW99078.1"/>
    </source>
</evidence>
<evidence type="ECO:0008006" key="6">
    <source>
        <dbReference type="Google" id="ProtNLM"/>
    </source>
</evidence>
<evidence type="ECO:0000256" key="1">
    <source>
        <dbReference type="ARBA" id="ARBA00010617"/>
    </source>
</evidence>
<dbReference type="PANTHER" id="PTHR24305">
    <property type="entry name" value="CYTOCHROME P450"/>
    <property type="match status" value="1"/>
</dbReference>
<organism evidence="4 5">
    <name type="scientific">Peltaster fructicola</name>
    <dbReference type="NCBI Taxonomy" id="286661"/>
    <lineage>
        <taxon>Eukaryota</taxon>
        <taxon>Fungi</taxon>
        <taxon>Dikarya</taxon>
        <taxon>Ascomycota</taxon>
        <taxon>Pezizomycotina</taxon>
        <taxon>Dothideomycetes</taxon>
        <taxon>Dothideomycetes incertae sedis</taxon>
        <taxon>Peltaster</taxon>
    </lineage>
</organism>
<keyword evidence="3" id="KW-0472">Membrane</keyword>
<dbReference type="InterPro" id="IPR001128">
    <property type="entry name" value="Cyt_P450"/>
</dbReference>
<protein>
    <recommendedName>
        <fullName evidence="6">Cytochrome P450</fullName>
    </recommendedName>
</protein>
<dbReference type="Proteomes" id="UP000503462">
    <property type="component" value="Chromosome 3"/>
</dbReference>
<proteinExistence type="inferred from homology"/>
<dbReference type="PANTHER" id="PTHR24305:SF166">
    <property type="entry name" value="CYTOCHROME P450 12A4, MITOCHONDRIAL-RELATED"/>
    <property type="match status" value="1"/>
</dbReference>
<keyword evidence="3" id="KW-1133">Transmembrane helix</keyword>
<dbReference type="AlphaFoldDB" id="A0A6H0XWT4"/>
<evidence type="ECO:0000256" key="3">
    <source>
        <dbReference type="SAM" id="Phobius"/>
    </source>
</evidence>
<sequence>MINLGLAPSQAFWSLLAGSFVLTYLFARQMSSTWLPDIFTTKPLLSCFLTALLITCTDRFIIWPFFRSPLRKFPTSNNGFNLLALGLESPRGKTATKLIQRFPDADIIHIRSILGFTAVIPVTPEGFHDLMGQAAYSVQKPKGLRESLAPVLGWGLIVSEGDEHKRQRKALTPAFSLANIRGLYALMWSKCEEFSAHVKREADSNGFVEIGAWASKLTLDIIGHAALSQDFKTMSEPDSQLLKSFRYILETDSTRVRLFVLSFVLPQWLLRQLPLEYVKLSIYHCRVLRERCEDMLAQKKKAIQASKHMEETDMLRDVIASGAFKDSEVVDQMMTFLAAGHETTASALSWCCYLLATNPHAQSKLFQELQAKMPAEAEQIDYRTFEQLPYLNGVCEEVLRLFPTVPVTVREVTSEMVMCGVVVPRETTILIVPYAVNRNPKFWGADAAEFKPERWIDTAADGVQRSNKHGGSDNNLCGMTFLHGNRSCIGRDFAKAELKCAVASLFSKYEVSMSKPKEEVKIVGTVTTKSNVGIKVRLQSR</sequence>
<dbReference type="SUPFAM" id="SSF48264">
    <property type="entry name" value="Cytochrome P450"/>
    <property type="match status" value="1"/>
</dbReference>
<keyword evidence="2" id="KW-0349">Heme</keyword>
<reference evidence="4 5" key="1">
    <citation type="journal article" date="2016" name="Sci. Rep.">
        <title>Peltaster fructicola genome reveals evolution from an invasive phytopathogen to an ectophytic parasite.</title>
        <authorList>
            <person name="Xu C."/>
            <person name="Chen H."/>
            <person name="Gleason M.L."/>
            <person name="Xu J.R."/>
            <person name="Liu H."/>
            <person name="Zhang R."/>
            <person name="Sun G."/>
        </authorList>
    </citation>
    <scope>NUCLEOTIDE SEQUENCE [LARGE SCALE GENOMIC DNA]</scope>
    <source>
        <strain evidence="4 5">LNHT1506</strain>
    </source>
</reference>
<dbReference type="GO" id="GO:0005506">
    <property type="term" value="F:iron ion binding"/>
    <property type="evidence" value="ECO:0007669"/>
    <property type="project" value="InterPro"/>
</dbReference>
<dbReference type="GO" id="GO:0004497">
    <property type="term" value="F:monooxygenase activity"/>
    <property type="evidence" value="ECO:0007669"/>
    <property type="project" value="InterPro"/>
</dbReference>
<dbReference type="PRINTS" id="PR00385">
    <property type="entry name" value="P450"/>
</dbReference>
<keyword evidence="2" id="KW-0479">Metal-binding</keyword>
<evidence type="ECO:0000313" key="5">
    <source>
        <dbReference type="Proteomes" id="UP000503462"/>
    </source>
</evidence>
<dbReference type="GO" id="GO:0020037">
    <property type="term" value="F:heme binding"/>
    <property type="evidence" value="ECO:0007669"/>
    <property type="project" value="InterPro"/>
</dbReference>
<keyword evidence="2" id="KW-0408">Iron</keyword>
<evidence type="ECO:0000256" key="2">
    <source>
        <dbReference type="PIRSR" id="PIRSR602401-1"/>
    </source>
</evidence>
<dbReference type="GO" id="GO:0016705">
    <property type="term" value="F:oxidoreductase activity, acting on paired donors, with incorporation or reduction of molecular oxygen"/>
    <property type="evidence" value="ECO:0007669"/>
    <property type="project" value="InterPro"/>
</dbReference>
<dbReference type="EMBL" id="CP051141">
    <property type="protein sequence ID" value="QIW99078.1"/>
    <property type="molecule type" value="Genomic_DNA"/>
</dbReference>
<dbReference type="InterPro" id="IPR036396">
    <property type="entry name" value="Cyt_P450_sf"/>
</dbReference>
<dbReference type="CDD" id="cd11069">
    <property type="entry name" value="CYP_FUM15-like"/>
    <property type="match status" value="1"/>
</dbReference>
<dbReference type="Pfam" id="PF00067">
    <property type="entry name" value="p450"/>
    <property type="match status" value="1"/>
</dbReference>
<dbReference type="Gene3D" id="1.10.630.10">
    <property type="entry name" value="Cytochrome P450"/>
    <property type="match status" value="1"/>
</dbReference>
<comment type="similarity">
    <text evidence="1">Belongs to the cytochrome P450 family.</text>
</comment>
<keyword evidence="3" id="KW-0812">Transmembrane</keyword>
<dbReference type="InterPro" id="IPR050121">
    <property type="entry name" value="Cytochrome_P450_monoxygenase"/>
</dbReference>
<feature type="binding site" description="axial binding residue" evidence="2">
    <location>
        <position position="488"/>
    </location>
    <ligand>
        <name>heme</name>
        <dbReference type="ChEBI" id="CHEBI:30413"/>
    </ligand>
    <ligandPart>
        <name>Fe</name>
        <dbReference type="ChEBI" id="CHEBI:18248"/>
    </ligandPart>
</feature>
<name>A0A6H0XWT4_9PEZI</name>
<feature type="transmembrane region" description="Helical" evidence="3">
    <location>
        <begin position="43"/>
        <end position="66"/>
    </location>
</feature>